<keyword evidence="1" id="KW-0472">Membrane</keyword>
<gene>
    <name evidence="2" type="ORF">HU200_055471</name>
</gene>
<feature type="transmembrane region" description="Helical" evidence="1">
    <location>
        <begin position="20"/>
        <end position="40"/>
    </location>
</feature>
<comment type="caution">
    <text evidence="2">The sequence shown here is derived from an EMBL/GenBank/DDBJ whole genome shotgun (WGS) entry which is preliminary data.</text>
</comment>
<proteinExistence type="predicted"/>
<protein>
    <submittedName>
        <fullName evidence="2">Uncharacterized protein</fullName>
    </submittedName>
</protein>
<dbReference type="Proteomes" id="UP000636709">
    <property type="component" value="Unassembled WGS sequence"/>
</dbReference>
<evidence type="ECO:0000313" key="3">
    <source>
        <dbReference type="Proteomes" id="UP000636709"/>
    </source>
</evidence>
<accession>A0A835AMC8</accession>
<organism evidence="2 3">
    <name type="scientific">Digitaria exilis</name>
    <dbReference type="NCBI Taxonomy" id="1010633"/>
    <lineage>
        <taxon>Eukaryota</taxon>
        <taxon>Viridiplantae</taxon>
        <taxon>Streptophyta</taxon>
        <taxon>Embryophyta</taxon>
        <taxon>Tracheophyta</taxon>
        <taxon>Spermatophyta</taxon>
        <taxon>Magnoliopsida</taxon>
        <taxon>Liliopsida</taxon>
        <taxon>Poales</taxon>
        <taxon>Poaceae</taxon>
        <taxon>PACMAD clade</taxon>
        <taxon>Panicoideae</taxon>
        <taxon>Panicodae</taxon>
        <taxon>Paniceae</taxon>
        <taxon>Anthephorinae</taxon>
        <taxon>Digitaria</taxon>
    </lineage>
</organism>
<name>A0A835AMC8_9POAL</name>
<dbReference type="Pfam" id="PF12442">
    <property type="entry name" value="DUF3681"/>
    <property type="match status" value="1"/>
</dbReference>
<dbReference type="OrthoDB" id="685622at2759"/>
<dbReference type="InterPro" id="IPR022149">
    <property type="entry name" value="DUF3681"/>
</dbReference>
<evidence type="ECO:0000313" key="2">
    <source>
        <dbReference type="EMBL" id="KAF8662889.1"/>
    </source>
</evidence>
<keyword evidence="3" id="KW-1185">Reference proteome</keyword>
<dbReference type="EMBL" id="JACEFO010002379">
    <property type="protein sequence ID" value="KAF8662889.1"/>
    <property type="molecule type" value="Genomic_DNA"/>
</dbReference>
<keyword evidence="1" id="KW-1133">Transmembrane helix</keyword>
<evidence type="ECO:0000256" key="1">
    <source>
        <dbReference type="SAM" id="Phobius"/>
    </source>
</evidence>
<feature type="transmembrane region" description="Helical" evidence="1">
    <location>
        <begin position="52"/>
        <end position="72"/>
    </location>
</feature>
<dbReference type="PANTHER" id="PTHR33530:SF15">
    <property type="entry name" value="OS01G0147100 PROTEIN"/>
    <property type="match status" value="1"/>
</dbReference>
<feature type="transmembrane region" description="Helical" evidence="1">
    <location>
        <begin position="84"/>
        <end position="109"/>
    </location>
</feature>
<keyword evidence="1" id="KW-0812">Transmembrane</keyword>
<dbReference type="PANTHER" id="PTHR33530">
    <property type="entry name" value="OS01G0147100 PROTEIN"/>
    <property type="match status" value="1"/>
</dbReference>
<sequence length="111" mass="11762">MLQQVADHGLPANPRQLARSMFWVATCTIVTILNRIIYKLPPGPIFEGNETAYYLTLFFAFLAGVAEVYAAILLSSAAARVEAWAAPLLCASVVLLAAVIALGGSPVLVMG</sequence>
<dbReference type="AlphaFoldDB" id="A0A835AMC8"/>
<reference evidence="2" key="1">
    <citation type="submission" date="2020-07" db="EMBL/GenBank/DDBJ databases">
        <title>Genome sequence and genetic diversity analysis of an under-domesticated orphan crop, white fonio (Digitaria exilis).</title>
        <authorList>
            <person name="Bennetzen J.L."/>
            <person name="Chen S."/>
            <person name="Ma X."/>
            <person name="Wang X."/>
            <person name="Yssel A.E.J."/>
            <person name="Chaluvadi S.R."/>
            <person name="Johnson M."/>
            <person name="Gangashetty P."/>
            <person name="Hamidou F."/>
            <person name="Sanogo M.D."/>
            <person name="Zwaenepoel A."/>
            <person name="Wallace J."/>
            <person name="Van De Peer Y."/>
            <person name="Van Deynze A."/>
        </authorList>
    </citation>
    <scope>NUCLEOTIDE SEQUENCE</scope>
    <source>
        <tissue evidence="2">Leaves</tissue>
    </source>
</reference>